<dbReference type="SUPFAM" id="SSF49899">
    <property type="entry name" value="Concanavalin A-like lectins/glucanases"/>
    <property type="match status" value="1"/>
</dbReference>
<organism evidence="1 2">
    <name type="scientific">Sphingobacterium bambusae</name>
    <dbReference type="NCBI Taxonomy" id="662858"/>
    <lineage>
        <taxon>Bacteria</taxon>
        <taxon>Pseudomonadati</taxon>
        <taxon>Bacteroidota</taxon>
        <taxon>Sphingobacteriia</taxon>
        <taxon>Sphingobacteriales</taxon>
        <taxon>Sphingobacteriaceae</taxon>
        <taxon>Sphingobacterium</taxon>
    </lineage>
</organism>
<dbReference type="InterPro" id="IPR013320">
    <property type="entry name" value="ConA-like_dom_sf"/>
</dbReference>
<evidence type="ECO:0000313" key="1">
    <source>
        <dbReference type="EMBL" id="MFD2965861.1"/>
    </source>
</evidence>
<name>A0ABW6BCU6_9SPHI</name>
<accession>A0ABW6BCU6</accession>
<protein>
    <submittedName>
        <fullName evidence="1">LamG domain-containing protein</fullName>
    </submittedName>
</protein>
<dbReference type="Pfam" id="PF13385">
    <property type="entry name" value="Laminin_G_3"/>
    <property type="match status" value="1"/>
</dbReference>
<keyword evidence="2" id="KW-1185">Reference proteome</keyword>
<proteinExistence type="predicted"/>
<dbReference type="Proteomes" id="UP001597525">
    <property type="component" value="Unassembled WGS sequence"/>
</dbReference>
<reference evidence="2" key="1">
    <citation type="journal article" date="2019" name="Int. J. Syst. Evol. Microbiol.">
        <title>The Global Catalogue of Microorganisms (GCM) 10K type strain sequencing project: providing services to taxonomists for standard genome sequencing and annotation.</title>
        <authorList>
            <consortium name="The Broad Institute Genomics Platform"/>
            <consortium name="The Broad Institute Genome Sequencing Center for Infectious Disease"/>
            <person name="Wu L."/>
            <person name="Ma J."/>
        </authorList>
    </citation>
    <scope>NUCLEOTIDE SEQUENCE [LARGE SCALE GENOMIC DNA]</scope>
    <source>
        <strain evidence="2">KCTC 22814</strain>
    </source>
</reference>
<comment type="caution">
    <text evidence="1">The sequence shown here is derived from an EMBL/GenBank/DDBJ whole genome shotgun (WGS) entry which is preliminary data.</text>
</comment>
<gene>
    <name evidence="1" type="ORF">ACFS7Y_00560</name>
</gene>
<dbReference type="RefSeq" id="WP_320184740.1">
    <property type="nucleotide sequence ID" value="NZ_CP138332.1"/>
</dbReference>
<sequence length="275" mass="30382">MNLQYISKLICGLLIGITFASCQKMDRPAMNIIPDDTARINGPLQLYLPFEDDLTDSAQYNKASEAGTFSFIEGPKGKAFKGTANSYLQYPLPQRLADAGSFTISFWMNTAKHTGGAQGIFVLPNTGDFWGNVFAIVEGNDSPTDNSMLLKFTFMGNWIEFNGNNGLSRLPDMYGKWKHLTFTYDGTTSVFAAYLDGVKLDLPQNVSNRTKNNAPLGALKFANPSRFVIGGFQQHIGISGARDSWMLSYTGALDQFRVFTRALSPQEVNNLYTGR</sequence>
<dbReference type="Gene3D" id="2.60.120.200">
    <property type="match status" value="1"/>
</dbReference>
<evidence type="ECO:0000313" key="2">
    <source>
        <dbReference type="Proteomes" id="UP001597525"/>
    </source>
</evidence>
<dbReference type="EMBL" id="JBHUPB010000001">
    <property type="protein sequence ID" value="MFD2965861.1"/>
    <property type="molecule type" value="Genomic_DNA"/>
</dbReference>